<evidence type="ECO:0000313" key="2">
    <source>
        <dbReference type="Proteomes" id="UP000196573"/>
    </source>
</evidence>
<protein>
    <submittedName>
        <fullName evidence="1">Uncharacterized protein</fullName>
    </submittedName>
</protein>
<gene>
    <name evidence="1" type="ORF">EHSB41UT_02357</name>
</gene>
<sequence>MRAFLFVLCYLNLYKIFRYAFCVNSHLKEITGLHIRGFIKVRSNNRAHKLACHDL</sequence>
<proteinExistence type="predicted"/>
<dbReference type="AlphaFoldDB" id="A0A1X7AMF5"/>
<reference evidence="1 2" key="1">
    <citation type="submission" date="2017-03" db="EMBL/GenBank/DDBJ databases">
        <authorList>
            <person name="Afonso C.L."/>
            <person name="Miller P.J."/>
            <person name="Scott M.A."/>
            <person name="Spackman E."/>
            <person name="Goraichik I."/>
            <person name="Dimitrov K.M."/>
            <person name="Suarez D.L."/>
            <person name="Swayne D.E."/>
        </authorList>
    </citation>
    <scope>NUCLEOTIDE SEQUENCE [LARGE SCALE GENOMIC DNA]</scope>
    <source>
        <strain evidence="1">SB41UT1</strain>
    </source>
</reference>
<organism evidence="1 2">
    <name type="scientific">Parendozoicomonas haliclonae</name>
    <dbReference type="NCBI Taxonomy" id="1960125"/>
    <lineage>
        <taxon>Bacteria</taxon>
        <taxon>Pseudomonadati</taxon>
        <taxon>Pseudomonadota</taxon>
        <taxon>Gammaproteobacteria</taxon>
        <taxon>Oceanospirillales</taxon>
        <taxon>Endozoicomonadaceae</taxon>
        <taxon>Parendozoicomonas</taxon>
    </lineage>
</organism>
<accession>A0A1X7AMF5</accession>
<evidence type="ECO:0000313" key="1">
    <source>
        <dbReference type="EMBL" id="SMA47262.1"/>
    </source>
</evidence>
<keyword evidence="2" id="KW-1185">Reference proteome</keyword>
<dbReference type="EMBL" id="FWPT01000005">
    <property type="protein sequence ID" value="SMA47262.1"/>
    <property type="molecule type" value="Genomic_DNA"/>
</dbReference>
<name>A0A1X7AMF5_9GAMM</name>
<dbReference type="Proteomes" id="UP000196573">
    <property type="component" value="Unassembled WGS sequence"/>
</dbReference>